<reference evidence="2 3" key="1">
    <citation type="submission" date="2024-02" db="EMBL/GenBank/DDBJ databases">
        <title>Bacteria isolated from the canopy kelp, Nereocystis luetkeana.</title>
        <authorList>
            <person name="Pfister C.A."/>
            <person name="Younker I.T."/>
            <person name="Light S.H."/>
        </authorList>
    </citation>
    <scope>NUCLEOTIDE SEQUENCE [LARGE SCALE GENOMIC DNA]</scope>
    <source>
        <strain evidence="2 3">TI.5.07</strain>
    </source>
</reference>
<feature type="transmembrane region" description="Helical" evidence="1">
    <location>
        <begin position="31"/>
        <end position="49"/>
    </location>
</feature>
<gene>
    <name evidence="2" type="ORF">V6243_04385</name>
</gene>
<accession>A0ABU9GC54</accession>
<sequence>MISAPCSRQTRDESVSFHRALSRLTAANGHAVFVMLLALAAMLVMPLAAPRVVMVNDHAVFESPGAGHWVSGDSDWITRAARESGSQAQITHSSAASDCPLASMAAFTLALIAAVLVLMLAVLGRDATPRPLPVSRREIGVHLRPPGRAPPFPSVFAWTLPGPS</sequence>
<keyword evidence="1" id="KW-0812">Transmembrane</keyword>
<evidence type="ECO:0008006" key="4">
    <source>
        <dbReference type="Google" id="ProtNLM"/>
    </source>
</evidence>
<keyword evidence="3" id="KW-1185">Reference proteome</keyword>
<keyword evidence="1" id="KW-1133">Transmembrane helix</keyword>
<keyword evidence="1" id="KW-0472">Membrane</keyword>
<protein>
    <recommendedName>
        <fullName evidence="4">DUF2946 domain-containing protein</fullName>
    </recommendedName>
</protein>
<evidence type="ECO:0000313" key="2">
    <source>
        <dbReference type="EMBL" id="MEL0616060.1"/>
    </source>
</evidence>
<evidence type="ECO:0000256" key="1">
    <source>
        <dbReference type="SAM" id="Phobius"/>
    </source>
</evidence>
<dbReference type="EMBL" id="JBAKAP010000003">
    <property type="protein sequence ID" value="MEL0616060.1"/>
    <property type="molecule type" value="Genomic_DNA"/>
</dbReference>
<name>A0ABU9GC54_COBMA</name>
<proteinExistence type="predicted"/>
<dbReference type="Proteomes" id="UP001378242">
    <property type="component" value="Unassembled WGS sequence"/>
</dbReference>
<organism evidence="2 3">
    <name type="scientific">Cobetia marina</name>
    <name type="common">Deleya marina</name>
    <dbReference type="NCBI Taxonomy" id="28258"/>
    <lineage>
        <taxon>Bacteria</taxon>
        <taxon>Pseudomonadati</taxon>
        <taxon>Pseudomonadota</taxon>
        <taxon>Gammaproteobacteria</taxon>
        <taxon>Oceanospirillales</taxon>
        <taxon>Halomonadaceae</taxon>
        <taxon>Cobetia</taxon>
    </lineage>
</organism>
<evidence type="ECO:0000313" key="3">
    <source>
        <dbReference type="Proteomes" id="UP001378242"/>
    </source>
</evidence>
<feature type="transmembrane region" description="Helical" evidence="1">
    <location>
        <begin position="101"/>
        <end position="123"/>
    </location>
</feature>
<comment type="caution">
    <text evidence="2">The sequence shown here is derived from an EMBL/GenBank/DDBJ whole genome shotgun (WGS) entry which is preliminary data.</text>
</comment>
<dbReference type="RefSeq" id="WP_341541972.1">
    <property type="nucleotide sequence ID" value="NZ_JBAKAP010000003.1"/>
</dbReference>